<dbReference type="InterPro" id="IPR050115">
    <property type="entry name" value="Proteasome_alpha"/>
</dbReference>
<evidence type="ECO:0000256" key="5">
    <source>
        <dbReference type="ARBA" id="ARBA00022942"/>
    </source>
</evidence>
<dbReference type="GO" id="GO:0006511">
    <property type="term" value="P:ubiquitin-dependent protein catabolic process"/>
    <property type="evidence" value="ECO:0007669"/>
    <property type="project" value="InterPro"/>
</dbReference>
<comment type="function">
    <text evidence="1">The proteasome is a multicatalytic proteinase complex which is characterized by its ability to cleave peptides with Arg, Phe, Tyr, Leu, and Glu adjacent to the leaving group at neutral or slightly basic pH. The proteasome has an ATP-dependent proteolytic activity.</text>
</comment>
<dbReference type="InterPro" id="IPR023332">
    <property type="entry name" value="Proteasome_alpha-type"/>
</dbReference>
<comment type="caution">
    <text evidence="9">The sequence shown here is derived from an EMBL/GenBank/DDBJ whole genome shotgun (WGS) entry which is preliminary data.</text>
</comment>
<dbReference type="PROSITE" id="PS51475">
    <property type="entry name" value="PROTEASOME_ALPHA_2"/>
    <property type="match status" value="1"/>
</dbReference>
<keyword evidence="4" id="KW-0963">Cytoplasm</keyword>
<dbReference type="InterPro" id="IPR029055">
    <property type="entry name" value="Ntn_hydrolases_N"/>
</dbReference>
<evidence type="ECO:0000256" key="1">
    <source>
        <dbReference type="ARBA" id="ARBA00002000"/>
    </source>
</evidence>
<dbReference type="SMART" id="SM00948">
    <property type="entry name" value="Proteasome_A_N"/>
    <property type="match status" value="1"/>
</dbReference>
<reference evidence="9" key="1">
    <citation type="submission" date="2016-04" db="EMBL/GenBank/DDBJ databases">
        <authorList>
            <person name="Nguyen H.D."/>
            <person name="Samba Siva P."/>
            <person name="Cullis J."/>
            <person name="Levesque C.A."/>
            <person name="Hambleton S."/>
        </authorList>
    </citation>
    <scope>NUCLEOTIDE SEQUENCE</scope>
    <source>
        <strain evidence="9">DAOMC 236416</strain>
    </source>
</reference>
<comment type="subcellular location">
    <subcellularLocation>
        <location evidence="3">Cytoplasm</location>
    </subcellularLocation>
    <subcellularLocation>
        <location evidence="2">Nucleus</location>
    </subcellularLocation>
</comment>
<dbReference type="Proteomes" id="UP000077521">
    <property type="component" value="Unassembled WGS sequence"/>
</dbReference>
<dbReference type="Pfam" id="PF10584">
    <property type="entry name" value="Proteasome_A_N"/>
    <property type="match status" value="1"/>
</dbReference>
<dbReference type="InterPro" id="IPR001353">
    <property type="entry name" value="Proteasome_sua/b"/>
</dbReference>
<dbReference type="FunFam" id="3.60.20.10:FF:000007">
    <property type="entry name" value="Proteasome subunit alpha type"/>
    <property type="match status" value="1"/>
</dbReference>
<evidence type="ECO:0000313" key="10">
    <source>
        <dbReference type="Proteomes" id="UP000077521"/>
    </source>
</evidence>
<evidence type="ECO:0000259" key="8">
    <source>
        <dbReference type="SMART" id="SM00948"/>
    </source>
</evidence>
<evidence type="ECO:0000313" key="9">
    <source>
        <dbReference type="EMBL" id="KAE8249194.1"/>
    </source>
</evidence>
<dbReference type="InterPro" id="IPR000426">
    <property type="entry name" value="Proteasome_asu_N"/>
</dbReference>
<dbReference type="SUPFAM" id="SSF56235">
    <property type="entry name" value="N-terminal nucleophile aminohydrolases (Ntn hydrolases)"/>
    <property type="match status" value="1"/>
</dbReference>
<dbReference type="GO" id="GO:0005634">
    <property type="term" value="C:nucleus"/>
    <property type="evidence" value="ECO:0007669"/>
    <property type="project" value="UniProtKB-SubCell"/>
</dbReference>
<dbReference type="GO" id="GO:0019773">
    <property type="term" value="C:proteasome core complex, alpha-subunit complex"/>
    <property type="evidence" value="ECO:0007669"/>
    <property type="project" value="UniProtKB-UniRule"/>
</dbReference>
<protein>
    <recommendedName>
        <fullName evidence="8">Proteasome alpha-type subunits domain-containing protein</fullName>
    </recommendedName>
</protein>
<proteinExistence type="inferred from homology"/>
<feature type="domain" description="Proteasome alpha-type subunits" evidence="8">
    <location>
        <begin position="8"/>
        <end position="30"/>
    </location>
</feature>
<evidence type="ECO:0000256" key="4">
    <source>
        <dbReference type="ARBA" id="ARBA00022490"/>
    </source>
</evidence>
<keyword evidence="10" id="KW-1185">Reference proteome</keyword>
<evidence type="ECO:0000256" key="3">
    <source>
        <dbReference type="ARBA" id="ARBA00004496"/>
    </source>
</evidence>
<dbReference type="GO" id="GO:0005737">
    <property type="term" value="C:cytoplasm"/>
    <property type="evidence" value="ECO:0007669"/>
    <property type="project" value="UniProtKB-SubCell"/>
</dbReference>
<dbReference type="EMBL" id="LWDF02000403">
    <property type="protein sequence ID" value="KAE8249194.1"/>
    <property type="molecule type" value="Genomic_DNA"/>
</dbReference>
<accession>A0A177T8K6</accession>
<dbReference type="Gene3D" id="3.60.20.10">
    <property type="entry name" value="Glutamine Phosphoribosylpyrophosphate, subunit 1, domain 1"/>
    <property type="match status" value="1"/>
</dbReference>
<dbReference type="CDD" id="cd03751">
    <property type="entry name" value="proteasome_alpha_type_3"/>
    <property type="match status" value="1"/>
</dbReference>
<name>A0A177T8K6_9BASI</name>
<evidence type="ECO:0000256" key="2">
    <source>
        <dbReference type="ARBA" id="ARBA00004123"/>
    </source>
</evidence>
<keyword evidence="5 7" id="KW-0647">Proteasome</keyword>
<dbReference type="AlphaFoldDB" id="A0A177T8K6"/>
<reference evidence="9" key="2">
    <citation type="journal article" date="2019" name="IMA Fungus">
        <title>Genome sequencing and comparison of five Tilletia species to identify candidate genes for the detection of regulated species infecting wheat.</title>
        <authorList>
            <person name="Nguyen H.D.T."/>
            <person name="Sultana T."/>
            <person name="Kesanakurti P."/>
            <person name="Hambleton S."/>
        </authorList>
    </citation>
    <scope>NUCLEOTIDE SEQUENCE</scope>
    <source>
        <strain evidence="9">DAOMC 236416</strain>
    </source>
</reference>
<organism evidence="9 10">
    <name type="scientific">Tilletia indica</name>
    <dbReference type="NCBI Taxonomy" id="43049"/>
    <lineage>
        <taxon>Eukaryota</taxon>
        <taxon>Fungi</taxon>
        <taxon>Dikarya</taxon>
        <taxon>Basidiomycota</taxon>
        <taxon>Ustilaginomycotina</taxon>
        <taxon>Exobasidiomycetes</taxon>
        <taxon>Tilletiales</taxon>
        <taxon>Tilletiaceae</taxon>
        <taxon>Tilletia</taxon>
    </lineage>
</organism>
<evidence type="ECO:0000256" key="7">
    <source>
        <dbReference type="PROSITE-ProRule" id="PRU00808"/>
    </source>
</evidence>
<sequence>MASQGTGYDLSASTFSPDGKVFQVEYAARCADSAGTALGLRCKDGIVLAVEKLVTSKLLVPGSNRRIFACDRHVAVATAGLTADGKHIAGRARDEAANFKSTYRYPTPVKALADRLGLYMHAYTLYSSVRPFGVSAILAGVDQDGPALYMLETSGVFWGYRGIAIGKGRQLARTEIEKLDLENLTCEEAIQHAANIIYKVHDDAKDKEFELELSWICPQSNNIIQPVPKDLLSQVSSRAKAALDDEMED</sequence>
<dbReference type="PANTHER" id="PTHR11599">
    <property type="entry name" value="PROTEASOME SUBUNIT ALPHA/BETA"/>
    <property type="match status" value="1"/>
</dbReference>
<gene>
    <name evidence="9" type="ORF">A4X13_0g5305</name>
</gene>
<keyword evidence="6" id="KW-0539">Nucleus</keyword>
<comment type="similarity">
    <text evidence="7">Belongs to the peptidase T1A family.</text>
</comment>
<dbReference type="Pfam" id="PF00227">
    <property type="entry name" value="Proteasome"/>
    <property type="match status" value="1"/>
</dbReference>
<evidence type="ECO:0000256" key="6">
    <source>
        <dbReference type="ARBA" id="ARBA00023242"/>
    </source>
</evidence>